<dbReference type="EMBL" id="ML208446">
    <property type="protein sequence ID" value="TFK65148.1"/>
    <property type="molecule type" value="Genomic_DNA"/>
</dbReference>
<gene>
    <name evidence="1" type="ORF">BDN72DRAFT_208928</name>
</gene>
<accession>A0ACD3AGY1</accession>
<evidence type="ECO:0000313" key="2">
    <source>
        <dbReference type="Proteomes" id="UP000308600"/>
    </source>
</evidence>
<reference evidence="1 2" key="1">
    <citation type="journal article" date="2019" name="Nat. Ecol. Evol.">
        <title>Megaphylogeny resolves global patterns of mushroom evolution.</title>
        <authorList>
            <person name="Varga T."/>
            <person name="Krizsan K."/>
            <person name="Foldi C."/>
            <person name="Dima B."/>
            <person name="Sanchez-Garcia M."/>
            <person name="Sanchez-Ramirez S."/>
            <person name="Szollosi G.J."/>
            <person name="Szarkandi J.G."/>
            <person name="Papp V."/>
            <person name="Albert L."/>
            <person name="Andreopoulos W."/>
            <person name="Angelini C."/>
            <person name="Antonin V."/>
            <person name="Barry K.W."/>
            <person name="Bougher N.L."/>
            <person name="Buchanan P."/>
            <person name="Buyck B."/>
            <person name="Bense V."/>
            <person name="Catcheside P."/>
            <person name="Chovatia M."/>
            <person name="Cooper J."/>
            <person name="Damon W."/>
            <person name="Desjardin D."/>
            <person name="Finy P."/>
            <person name="Geml J."/>
            <person name="Haridas S."/>
            <person name="Hughes K."/>
            <person name="Justo A."/>
            <person name="Karasinski D."/>
            <person name="Kautmanova I."/>
            <person name="Kiss B."/>
            <person name="Kocsube S."/>
            <person name="Kotiranta H."/>
            <person name="LaButti K.M."/>
            <person name="Lechner B.E."/>
            <person name="Liimatainen K."/>
            <person name="Lipzen A."/>
            <person name="Lukacs Z."/>
            <person name="Mihaltcheva S."/>
            <person name="Morgado L.N."/>
            <person name="Niskanen T."/>
            <person name="Noordeloos M.E."/>
            <person name="Ohm R.A."/>
            <person name="Ortiz-Santana B."/>
            <person name="Ovrebo C."/>
            <person name="Racz N."/>
            <person name="Riley R."/>
            <person name="Savchenko A."/>
            <person name="Shiryaev A."/>
            <person name="Soop K."/>
            <person name="Spirin V."/>
            <person name="Szebenyi C."/>
            <person name="Tomsovsky M."/>
            <person name="Tulloss R.E."/>
            <person name="Uehling J."/>
            <person name="Grigoriev I.V."/>
            <person name="Vagvolgyi C."/>
            <person name="Papp T."/>
            <person name="Martin F.M."/>
            <person name="Miettinen O."/>
            <person name="Hibbett D.S."/>
            <person name="Nagy L.G."/>
        </authorList>
    </citation>
    <scope>NUCLEOTIDE SEQUENCE [LARGE SCALE GENOMIC DNA]</scope>
    <source>
        <strain evidence="1 2">NL-1719</strain>
    </source>
</reference>
<dbReference type="Proteomes" id="UP000308600">
    <property type="component" value="Unassembled WGS sequence"/>
</dbReference>
<protein>
    <submittedName>
        <fullName evidence="1">Uncharacterized protein</fullName>
    </submittedName>
</protein>
<name>A0ACD3AGY1_9AGAR</name>
<sequence length="149" mass="17929">MQQRHHALASLMFHWIASAEWYPHVVIIYRSRQFSQSPHFHPPFEKSWRCVSGATSCHLTQVRRQWNDENIRNCIHNLVGRLCLLKKELPARVYQQKSKRTRNRKRHSVLPNPKKFRGCTRKRFSSMGVFKDVRYCACVSDRHHFMRIE</sequence>
<evidence type="ECO:0000313" key="1">
    <source>
        <dbReference type="EMBL" id="TFK65148.1"/>
    </source>
</evidence>
<organism evidence="1 2">
    <name type="scientific">Pluteus cervinus</name>
    <dbReference type="NCBI Taxonomy" id="181527"/>
    <lineage>
        <taxon>Eukaryota</taxon>
        <taxon>Fungi</taxon>
        <taxon>Dikarya</taxon>
        <taxon>Basidiomycota</taxon>
        <taxon>Agaricomycotina</taxon>
        <taxon>Agaricomycetes</taxon>
        <taxon>Agaricomycetidae</taxon>
        <taxon>Agaricales</taxon>
        <taxon>Pluteineae</taxon>
        <taxon>Pluteaceae</taxon>
        <taxon>Pluteus</taxon>
    </lineage>
</organism>
<proteinExistence type="predicted"/>
<keyword evidence="2" id="KW-1185">Reference proteome</keyword>